<evidence type="ECO:0000313" key="2">
    <source>
        <dbReference type="Proteomes" id="UP000789739"/>
    </source>
</evidence>
<dbReference type="Proteomes" id="UP000789739">
    <property type="component" value="Unassembled WGS sequence"/>
</dbReference>
<protein>
    <submittedName>
        <fullName evidence="1">2810_t:CDS:1</fullName>
    </submittedName>
</protein>
<evidence type="ECO:0000313" key="1">
    <source>
        <dbReference type="EMBL" id="CAG8466265.1"/>
    </source>
</evidence>
<dbReference type="AlphaFoldDB" id="A0A9N8Z524"/>
<gene>
    <name evidence="1" type="ORF">PBRASI_LOCUS846</name>
</gene>
<accession>A0A9N8Z524</accession>
<proteinExistence type="predicted"/>
<sequence>MHKHTMEVVADRSIINECQGMKLLSFYLSVSALSLYPYVKDKSGVIPVHRHHERNQNGTWLHTRFVDLNFKLKTIDREYTGFGMITHCRSGIKDHVLDSLPSIADMVVGHSWFDYYKTDHHTKGNYQEDNYSVIILNSVDHCKTTSFCDNMMTKALLLCNDWIYKKEDYLYAMMNKFPFYDQQNQIVN</sequence>
<organism evidence="1 2">
    <name type="scientific">Paraglomus brasilianum</name>
    <dbReference type="NCBI Taxonomy" id="144538"/>
    <lineage>
        <taxon>Eukaryota</taxon>
        <taxon>Fungi</taxon>
        <taxon>Fungi incertae sedis</taxon>
        <taxon>Mucoromycota</taxon>
        <taxon>Glomeromycotina</taxon>
        <taxon>Glomeromycetes</taxon>
        <taxon>Paraglomerales</taxon>
        <taxon>Paraglomeraceae</taxon>
        <taxon>Paraglomus</taxon>
    </lineage>
</organism>
<reference evidence="1" key="1">
    <citation type="submission" date="2021-06" db="EMBL/GenBank/DDBJ databases">
        <authorList>
            <person name="Kallberg Y."/>
            <person name="Tangrot J."/>
            <person name="Rosling A."/>
        </authorList>
    </citation>
    <scope>NUCLEOTIDE SEQUENCE</scope>
    <source>
        <strain evidence="1">BR232B</strain>
    </source>
</reference>
<keyword evidence="2" id="KW-1185">Reference proteome</keyword>
<comment type="caution">
    <text evidence="1">The sequence shown here is derived from an EMBL/GenBank/DDBJ whole genome shotgun (WGS) entry which is preliminary data.</text>
</comment>
<name>A0A9N8Z524_9GLOM</name>
<dbReference type="EMBL" id="CAJVPI010000047">
    <property type="protein sequence ID" value="CAG8466265.1"/>
    <property type="molecule type" value="Genomic_DNA"/>
</dbReference>